<dbReference type="Proteomes" id="UP000673691">
    <property type="component" value="Unassembled WGS sequence"/>
</dbReference>
<feature type="non-terminal residue" evidence="2">
    <location>
        <position position="1"/>
    </location>
</feature>
<dbReference type="AlphaFoldDB" id="A0A8H7ZYE0"/>
<name>A0A8H7ZYE0_9FUNG</name>
<sequence>VWDFSSGNLVEVVPWSVKKDRKACFLYSAQFSHGKSSRNRFIYGAGGGTANDAMNNNEDLVALGGGSKTVHVYDADAAAAANANVGNVGPGGGPRPGGIGENANSGGLDFAY</sequence>
<organism evidence="2 3">
    <name type="scientific">Olpidium bornovanus</name>
    <dbReference type="NCBI Taxonomy" id="278681"/>
    <lineage>
        <taxon>Eukaryota</taxon>
        <taxon>Fungi</taxon>
        <taxon>Fungi incertae sedis</taxon>
        <taxon>Olpidiomycota</taxon>
        <taxon>Olpidiomycotina</taxon>
        <taxon>Olpidiomycetes</taxon>
        <taxon>Olpidiales</taxon>
        <taxon>Olpidiaceae</taxon>
        <taxon>Olpidium</taxon>
    </lineage>
</organism>
<feature type="compositionally biased region" description="Gly residues" evidence="1">
    <location>
        <begin position="88"/>
        <end position="100"/>
    </location>
</feature>
<reference evidence="2 3" key="1">
    <citation type="journal article" name="Sci. Rep.">
        <title>Genome-scale phylogenetic analyses confirm Olpidium as the closest living zoosporic fungus to the non-flagellated, terrestrial fungi.</title>
        <authorList>
            <person name="Chang Y."/>
            <person name="Rochon D."/>
            <person name="Sekimoto S."/>
            <person name="Wang Y."/>
            <person name="Chovatia M."/>
            <person name="Sandor L."/>
            <person name="Salamov A."/>
            <person name="Grigoriev I.V."/>
            <person name="Stajich J.E."/>
            <person name="Spatafora J.W."/>
        </authorList>
    </citation>
    <scope>NUCLEOTIDE SEQUENCE [LARGE SCALE GENOMIC DNA]</scope>
    <source>
        <strain evidence="2">S191</strain>
    </source>
</reference>
<protein>
    <submittedName>
        <fullName evidence="2">Uncharacterized protein</fullName>
    </submittedName>
</protein>
<dbReference type="OrthoDB" id="10251741at2759"/>
<gene>
    <name evidence="2" type="ORF">BJ554DRAFT_6047</name>
</gene>
<accession>A0A8H7ZYE0</accession>
<evidence type="ECO:0000313" key="2">
    <source>
        <dbReference type="EMBL" id="KAG5461711.1"/>
    </source>
</evidence>
<proteinExistence type="predicted"/>
<evidence type="ECO:0000313" key="3">
    <source>
        <dbReference type="Proteomes" id="UP000673691"/>
    </source>
</evidence>
<comment type="caution">
    <text evidence="2">The sequence shown here is derived from an EMBL/GenBank/DDBJ whole genome shotgun (WGS) entry which is preliminary data.</text>
</comment>
<dbReference type="EMBL" id="JAEFCI010003248">
    <property type="protein sequence ID" value="KAG5461711.1"/>
    <property type="molecule type" value="Genomic_DNA"/>
</dbReference>
<feature type="region of interest" description="Disordered" evidence="1">
    <location>
        <begin position="84"/>
        <end position="112"/>
    </location>
</feature>
<keyword evidence="3" id="KW-1185">Reference proteome</keyword>
<evidence type="ECO:0000256" key="1">
    <source>
        <dbReference type="SAM" id="MobiDB-lite"/>
    </source>
</evidence>